<keyword evidence="1" id="KW-0645">Protease</keyword>
<sequence>LDFTAVQSPTDPLYPYQWYLKNIGQANGKPRLDLNVEKAWALGITGKNVTTAIMDDGVDYMHPDLKMNFVYF</sequence>
<dbReference type="PROSITE" id="PS51892">
    <property type="entry name" value="SUBTILASE"/>
    <property type="match status" value="1"/>
</dbReference>
<evidence type="ECO:0000256" key="2">
    <source>
        <dbReference type="ARBA" id="ARBA00022801"/>
    </source>
</evidence>
<organism evidence="5">
    <name type="scientific">Gongylonema pulchrum</name>
    <dbReference type="NCBI Taxonomy" id="637853"/>
    <lineage>
        <taxon>Eukaryota</taxon>
        <taxon>Metazoa</taxon>
        <taxon>Ecdysozoa</taxon>
        <taxon>Nematoda</taxon>
        <taxon>Chromadorea</taxon>
        <taxon>Rhabditida</taxon>
        <taxon>Spirurina</taxon>
        <taxon>Spiruromorpha</taxon>
        <taxon>Spiruroidea</taxon>
        <taxon>Gongylonematidae</taxon>
        <taxon>Gongylonema</taxon>
    </lineage>
</organism>
<name>A0A183DG47_9BILA</name>
<dbReference type="PANTHER" id="PTHR42884">
    <property type="entry name" value="PROPROTEIN CONVERTASE SUBTILISIN/KEXIN-RELATED"/>
    <property type="match status" value="1"/>
</dbReference>
<dbReference type="WBParaSite" id="GPUH_0000769701-mRNA-1">
    <property type="protein sequence ID" value="GPUH_0000769701-mRNA-1"/>
    <property type="gene ID" value="GPUH_0000769701"/>
</dbReference>
<evidence type="ECO:0000313" key="5">
    <source>
        <dbReference type="WBParaSite" id="GPUH_0000769701-mRNA-1"/>
    </source>
</evidence>
<reference evidence="5" key="1">
    <citation type="submission" date="2016-06" db="UniProtKB">
        <authorList>
            <consortium name="WormBaseParasite"/>
        </authorList>
    </citation>
    <scope>IDENTIFICATION</scope>
</reference>
<dbReference type="GO" id="GO:0043005">
    <property type="term" value="C:neuron projection"/>
    <property type="evidence" value="ECO:0007669"/>
    <property type="project" value="TreeGrafter"/>
</dbReference>
<dbReference type="PROSITE" id="PS00136">
    <property type="entry name" value="SUBTILASE_ASP"/>
    <property type="match status" value="1"/>
</dbReference>
<dbReference type="GO" id="GO:0016486">
    <property type="term" value="P:peptide hormone processing"/>
    <property type="evidence" value="ECO:0007669"/>
    <property type="project" value="TreeGrafter"/>
</dbReference>
<evidence type="ECO:0000256" key="1">
    <source>
        <dbReference type="ARBA" id="ARBA00022670"/>
    </source>
</evidence>
<evidence type="ECO:0000256" key="4">
    <source>
        <dbReference type="PROSITE-ProRule" id="PRU01240"/>
    </source>
</evidence>
<dbReference type="Gene3D" id="3.40.50.200">
    <property type="entry name" value="Peptidase S8/S53 domain"/>
    <property type="match status" value="1"/>
</dbReference>
<keyword evidence="2" id="KW-0378">Hydrolase</keyword>
<accession>A0A183DG47</accession>
<dbReference type="SUPFAM" id="SSF52743">
    <property type="entry name" value="Subtilisin-like"/>
    <property type="match status" value="1"/>
</dbReference>
<comment type="caution">
    <text evidence="4">Lacks conserved residue(s) required for the propagation of feature annotation.</text>
</comment>
<protein>
    <submittedName>
        <fullName evidence="5">Peptidase_S8 domain-containing protein</fullName>
    </submittedName>
</protein>
<dbReference type="GO" id="GO:0016020">
    <property type="term" value="C:membrane"/>
    <property type="evidence" value="ECO:0007669"/>
    <property type="project" value="TreeGrafter"/>
</dbReference>
<comment type="similarity">
    <text evidence="4">Belongs to the peptidase S8 family.</text>
</comment>
<dbReference type="InterPro" id="IPR023827">
    <property type="entry name" value="Peptidase_S8_Asp-AS"/>
</dbReference>
<dbReference type="GO" id="GO:0005615">
    <property type="term" value="C:extracellular space"/>
    <property type="evidence" value="ECO:0007669"/>
    <property type="project" value="TreeGrafter"/>
</dbReference>
<evidence type="ECO:0000256" key="3">
    <source>
        <dbReference type="ARBA" id="ARBA00022825"/>
    </source>
</evidence>
<keyword evidence="3" id="KW-0720">Serine protease</keyword>
<dbReference type="PANTHER" id="PTHR42884:SF13">
    <property type="entry name" value="NEUROENDOCRINE CONVERTASE 2"/>
    <property type="match status" value="1"/>
</dbReference>
<proteinExistence type="inferred from homology"/>
<dbReference type="GO" id="GO:0004252">
    <property type="term" value="F:serine-type endopeptidase activity"/>
    <property type="evidence" value="ECO:0007669"/>
    <property type="project" value="InterPro"/>
</dbReference>
<dbReference type="InterPro" id="IPR036852">
    <property type="entry name" value="Peptidase_S8/S53_dom_sf"/>
</dbReference>
<dbReference type="AlphaFoldDB" id="A0A183DG47"/>